<evidence type="ECO:0000256" key="1">
    <source>
        <dbReference type="SAM" id="MobiDB-lite"/>
    </source>
</evidence>
<name>A0ABP9NSI6_9PSEU</name>
<evidence type="ECO:0000313" key="3">
    <source>
        <dbReference type="EMBL" id="GAA5126554.1"/>
    </source>
</evidence>
<comment type="caution">
    <text evidence="3">The sequence shown here is derived from an EMBL/GenBank/DDBJ whole genome shotgun (WGS) entry which is preliminary data.</text>
</comment>
<dbReference type="Proteomes" id="UP001500804">
    <property type="component" value="Unassembled WGS sequence"/>
</dbReference>
<accession>A0ABP9NSI6</accession>
<evidence type="ECO:0000313" key="4">
    <source>
        <dbReference type="Proteomes" id="UP001500804"/>
    </source>
</evidence>
<dbReference type="Pfam" id="PF00753">
    <property type="entry name" value="Lactamase_B"/>
    <property type="match status" value="1"/>
</dbReference>
<dbReference type="PANTHER" id="PTHR42951">
    <property type="entry name" value="METALLO-BETA-LACTAMASE DOMAIN-CONTAINING"/>
    <property type="match status" value="1"/>
</dbReference>
<dbReference type="CDD" id="cd07721">
    <property type="entry name" value="yflN-like_MBL-fold"/>
    <property type="match status" value="1"/>
</dbReference>
<protein>
    <submittedName>
        <fullName evidence="3">MBL fold metallo-hydrolase</fullName>
    </submittedName>
</protein>
<dbReference type="InterPro" id="IPR001279">
    <property type="entry name" value="Metallo-B-lactamas"/>
</dbReference>
<feature type="domain" description="Metallo-beta-lactamase" evidence="2">
    <location>
        <begin position="20"/>
        <end position="210"/>
    </location>
</feature>
<gene>
    <name evidence="3" type="ORF">GCM10023320_42610</name>
</gene>
<dbReference type="Gene3D" id="3.60.15.10">
    <property type="entry name" value="Ribonuclease Z/Hydroxyacylglutathione hydrolase-like"/>
    <property type="match status" value="1"/>
</dbReference>
<dbReference type="InterPro" id="IPR050855">
    <property type="entry name" value="NDM-1-like"/>
</dbReference>
<keyword evidence="4" id="KW-1185">Reference proteome</keyword>
<organism evidence="3 4">
    <name type="scientific">Pseudonocardia adelaidensis</name>
    <dbReference type="NCBI Taxonomy" id="648754"/>
    <lineage>
        <taxon>Bacteria</taxon>
        <taxon>Bacillati</taxon>
        <taxon>Actinomycetota</taxon>
        <taxon>Actinomycetes</taxon>
        <taxon>Pseudonocardiales</taxon>
        <taxon>Pseudonocardiaceae</taxon>
        <taxon>Pseudonocardia</taxon>
    </lineage>
</organism>
<proteinExistence type="predicted"/>
<dbReference type="SUPFAM" id="SSF56281">
    <property type="entry name" value="Metallo-hydrolase/oxidoreductase"/>
    <property type="match status" value="1"/>
</dbReference>
<dbReference type="InterPro" id="IPR036866">
    <property type="entry name" value="RibonucZ/Hydroxyglut_hydro"/>
</dbReference>
<reference evidence="4" key="1">
    <citation type="journal article" date="2019" name="Int. J. Syst. Evol. Microbiol.">
        <title>The Global Catalogue of Microorganisms (GCM) 10K type strain sequencing project: providing services to taxonomists for standard genome sequencing and annotation.</title>
        <authorList>
            <consortium name="The Broad Institute Genomics Platform"/>
            <consortium name="The Broad Institute Genome Sequencing Center for Infectious Disease"/>
            <person name="Wu L."/>
            <person name="Ma J."/>
        </authorList>
    </citation>
    <scope>NUCLEOTIDE SEQUENCE [LARGE SCALE GENOMIC DNA]</scope>
    <source>
        <strain evidence="4">JCM 18302</strain>
    </source>
</reference>
<sequence>MDRVEIIDLAPDLRMLRFPTGQAYALREGRDVTLVDTGPPGSADRIAAALDGWGRVRRVVLTHYHADHAGSAREVGAWPGVEVAAHHTDARVVRGEAKGEWPDFTPAERGLYAVVGAGLPDPPDVPRARVDLDLDDGDVLDGLEVVWTPGHTPGSIALRHGERGVLFTGDTAAERDGAVFLGPFNIDRERAKESFRAWRSPASRPCASATVTRSRRPGRPAEGRRGRGGGAGPARVTGAHGPIATIRPC</sequence>
<dbReference type="PANTHER" id="PTHR42951:SF17">
    <property type="entry name" value="METALLO-BETA-LACTAMASE DOMAIN-CONTAINING PROTEIN"/>
    <property type="match status" value="1"/>
</dbReference>
<dbReference type="SMART" id="SM00849">
    <property type="entry name" value="Lactamase_B"/>
    <property type="match status" value="1"/>
</dbReference>
<feature type="region of interest" description="Disordered" evidence="1">
    <location>
        <begin position="200"/>
        <end position="249"/>
    </location>
</feature>
<evidence type="ECO:0000259" key="2">
    <source>
        <dbReference type="SMART" id="SM00849"/>
    </source>
</evidence>
<dbReference type="EMBL" id="BAABJO010000015">
    <property type="protein sequence ID" value="GAA5126554.1"/>
    <property type="molecule type" value="Genomic_DNA"/>
</dbReference>